<evidence type="ECO:0000313" key="10">
    <source>
        <dbReference type="Proteomes" id="UP000651452"/>
    </source>
</evidence>
<feature type="transmembrane region" description="Helical" evidence="7">
    <location>
        <begin position="271"/>
        <end position="297"/>
    </location>
</feature>
<feature type="transmembrane region" description="Helical" evidence="7">
    <location>
        <begin position="111"/>
        <end position="134"/>
    </location>
</feature>
<feature type="region of interest" description="Disordered" evidence="6">
    <location>
        <begin position="374"/>
        <end position="394"/>
    </location>
</feature>
<proteinExistence type="inferred from homology"/>
<name>A0A8H7IZF6_9PLEO</name>
<comment type="similarity">
    <text evidence="5">Belongs to the SAT4 family.</text>
</comment>
<comment type="caution">
    <text evidence="9">The sequence shown here is derived from an EMBL/GenBank/DDBJ whole genome shotgun (WGS) entry which is preliminary data.</text>
</comment>
<dbReference type="AlphaFoldDB" id="A0A8H7IZF6"/>
<dbReference type="PANTHER" id="PTHR33048:SF47">
    <property type="entry name" value="INTEGRAL MEMBRANE PROTEIN-RELATED"/>
    <property type="match status" value="1"/>
</dbReference>
<reference evidence="9" key="2">
    <citation type="submission" date="2020-09" db="EMBL/GenBank/DDBJ databases">
        <title>Reference genome assembly for Australian Ascochyta lentis isolate Al4.</title>
        <authorList>
            <person name="Lee R.C."/>
            <person name="Farfan-Caceres L.M."/>
            <person name="Debler J.W."/>
            <person name="Williams A.H."/>
            <person name="Henares B.M."/>
        </authorList>
    </citation>
    <scope>NUCLEOTIDE SEQUENCE</scope>
    <source>
        <strain evidence="9">Al4</strain>
    </source>
</reference>
<keyword evidence="2 7" id="KW-0812">Transmembrane</keyword>
<keyword evidence="10" id="KW-1185">Reference proteome</keyword>
<feature type="compositionally biased region" description="Basic and acidic residues" evidence="6">
    <location>
        <begin position="382"/>
        <end position="394"/>
    </location>
</feature>
<sequence>MSTPALSSWEVLLAEMIQKAPDPHEPLPLSNRKETIYGLTIPFLVVTWIAVLFRLWVRCRVVREPGWDDFFVVLSAVSNTAATITVCVSVNHGLGQHMLYIGMDNIERYLLSFYIEHSIYLTETALIKVSLLLQYLRIFKAGRMRWLCLGLLVLVSLWGLAYSIMGWFSCSPVSAAWHRTAEAKCYGFGFGDRESFIAMFQAHSASNMFFDLAIFATPLVLFRTPNLKFKNILALTGVFAFGAVVVMISVWRLYSIVNHSAGLSPYPDFTWWTPVSIIVSCLEIDLAIICASVPIFWPVMQKSLSAIFVSHEIEVVETRIEDHGLAYELEHTKTRGHHSLNSSSGTSTHELTNEAEDGYKEPYSVGIDPLSVEAQSGQGLHTDIKGQPKKKWEI</sequence>
<accession>A0A8H7IZF6</accession>
<dbReference type="Proteomes" id="UP000651452">
    <property type="component" value="Unassembled WGS sequence"/>
</dbReference>
<evidence type="ECO:0000256" key="4">
    <source>
        <dbReference type="ARBA" id="ARBA00023136"/>
    </source>
</evidence>
<evidence type="ECO:0000256" key="5">
    <source>
        <dbReference type="ARBA" id="ARBA00038359"/>
    </source>
</evidence>
<feature type="transmembrane region" description="Helical" evidence="7">
    <location>
        <begin position="196"/>
        <end position="220"/>
    </location>
</feature>
<evidence type="ECO:0000256" key="3">
    <source>
        <dbReference type="ARBA" id="ARBA00022989"/>
    </source>
</evidence>
<keyword evidence="3 7" id="KW-1133">Transmembrane helix</keyword>
<dbReference type="OrthoDB" id="61113at2759"/>
<evidence type="ECO:0000256" key="7">
    <source>
        <dbReference type="SAM" id="Phobius"/>
    </source>
</evidence>
<feature type="transmembrane region" description="Helical" evidence="7">
    <location>
        <begin position="69"/>
        <end position="91"/>
    </location>
</feature>
<feature type="transmembrane region" description="Helical" evidence="7">
    <location>
        <begin position="36"/>
        <end position="57"/>
    </location>
</feature>
<dbReference type="EMBL" id="RZGK01000015">
    <property type="protein sequence ID" value="KAF9693665.1"/>
    <property type="molecule type" value="Genomic_DNA"/>
</dbReference>
<reference evidence="9" key="1">
    <citation type="submission" date="2018-12" db="EMBL/GenBank/DDBJ databases">
        <authorList>
            <person name="Syme R.A."/>
            <person name="Farfan-Caceres L."/>
            <person name="Lichtenzveig J."/>
        </authorList>
    </citation>
    <scope>NUCLEOTIDE SEQUENCE</scope>
    <source>
        <strain evidence="9">Al4</strain>
    </source>
</reference>
<dbReference type="InterPro" id="IPR049326">
    <property type="entry name" value="Rhodopsin_dom_fungi"/>
</dbReference>
<evidence type="ECO:0000259" key="8">
    <source>
        <dbReference type="Pfam" id="PF20684"/>
    </source>
</evidence>
<gene>
    <name evidence="9" type="ORF">EKO04_008337</name>
</gene>
<feature type="domain" description="Rhodopsin" evidence="8">
    <location>
        <begin position="53"/>
        <end position="302"/>
    </location>
</feature>
<dbReference type="PANTHER" id="PTHR33048">
    <property type="entry name" value="PTH11-LIKE INTEGRAL MEMBRANE PROTEIN (AFU_ORTHOLOGUE AFUA_5G11245)"/>
    <property type="match status" value="1"/>
</dbReference>
<protein>
    <recommendedName>
        <fullName evidence="8">Rhodopsin domain-containing protein</fullName>
    </recommendedName>
</protein>
<feature type="transmembrane region" description="Helical" evidence="7">
    <location>
        <begin position="232"/>
        <end position="251"/>
    </location>
</feature>
<evidence type="ECO:0000256" key="1">
    <source>
        <dbReference type="ARBA" id="ARBA00004141"/>
    </source>
</evidence>
<feature type="transmembrane region" description="Helical" evidence="7">
    <location>
        <begin position="146"/>
        <end position="168"/>
    </location>
</feature>
<evidence type="ECO:0000256" key="2">
    <source>
        <dbReference type="ARBA" id="ARBA00022692"/>
    </source>
</evidence>
<comment type="subcellular location">
    <subcellularLocation>
        <location evidence="1">Membrane</location>
        <topology evidence="1">Multi-pass membrane protein</topology>
    </subcellularLocation>
</comment>
<keyword evidence="4 7" id="KW-0472">Membrane</keyword>
<dbReference type="GO" id="GO:0016020">
    <property type="term" value="C:membrane"/>
    <property type="evidence" value="ECO:0007669"/>
    <property type="project" value="UniProtKB-SubCell"/>
</dbReference>
<dbReference type="InterPro" id="IPR052337">
    <property type="entry name" value="SAT4-like"/>
</dbReference>
<organism evidence="9 10">
    <name type="scientific">Ascochyta lentis</name>
    <dbReference type="NCBI Taxonomy" id="205686"/>
    <lineage>
        <taxon>Eukaryota</taxon>
        <taxon>Fungi</taxon>
        <taxon>Dikarya</taxon>
        <taxon>Ascomycota</taxon>
        <taxon>Pezizomycotina</taxon>
        <taxon>Dothideomycetes</taxon>
        <taxon>Pleosporomycetidae</taxon>
        <taxon>Pleosporales</taxon>
        <taxon>Pleosporineae</taxon>
        <taxon>Didymellaceae</taxon>
        <taxon>Ascochyta</taxon>
    </lineage>
</organism>
<evidence type="ECO:0000313" key="9">
    <source>
        <dbReference type="EMBL" id="KAF9693665.1"/>
    </source>
</evidence>
<dbReference type="Pfam" id="PF20684">
    <property type="entry name" value="Fung_rhodopsin"/>
    <property type="match status" value="1"/>
</dbReference>
<evidence type="ECO:0000256" key="6">
    <source>
        <dbReference type="SAM" id="MobiDB-lite"/>
    </source>
</evidence>